<protein>
    <recommendedName>
        <fullName evidence="2">FlgO domain-containing protein</fullName>
    </recommendedName>
</protein>
<sequence length="197" mass="21939">MRLLLCLLLLSLTACSLTQEKPPAPSTNAPKATMAPYTVQQYVGDLSSQLSHVQGPFKSSARIAVTSFYLANALDSELAQGQGAGLSQQIQESLLTQFTQLGYHIIEYRLENHLNLASNADGMLSRDISKLRQRQNIDFVITGTLTRQQHAYIVNARMVNTQDSRVVSAASTEIPINVMWGDEKIQQRDGYIYRSEY</sequence>
<evidence type="ECO:0000259" key="2">
    <source>
        <dbReference type="Pfam" id="PF17680"/>
    </source>
</evidence>
<reference evidence="3" key="1">
    <citation type="journal article" date="2020" name="mSystems">
        <title>Genome- and Community-Level Interaction Insights into Carbon Utilization and Element Cycling Functions of Hydrothermarchaeota in Hydrothermal Sediment.</title>
        <authorList>
            <person name="Zhou Z."/>
            <person name="Liu Y."/>
            <person name="Xu W."/>
            <person name="Pan J."/>
            <person name="Luo Z.H."/>
            <person name="Li M."/>
        </authorList>
    </citation>
    <scope>NUCLEOTIDE SEQUENCE [LARGE SCALE GENOMIC DNA]</scope>
    <source>
        <strain evidence="3">HyVt-346</strain>
    </source>
</reference>
<feature type="domain" description="FlgO" evidence="2">
    <location>
        <begin position="45"/>
        <end position="178"/>
    </location>
</feature>
<name>A0A7V1CYW3_9GAMM</name>
<gene>
    <name evidence="3" type="ORF">ENH88_10535</name>
</gene>
<dbReference type="RefSeq" id="WP_304182194.1">
    <property type="nucleotide sequence ID" value="NZ_DRGM01000114.1"/>
</dbReference>
<dbReference type="Pfam" id="PF17680">
    <property type="entry name" value="FlgO"/>
    <property type="match status" value="1"/>
</dbReference>
<dbReference type="AlphaFoldDB" id="A0A7V1CYW3"/>
<dbReference type="PROSITE" id="PS51257">
    <property type="entry name" value="PROKAR_LIPOPROTEIN"/>
    <property type="match status" value="1"/>
</dbReference>
<keyword evidence="1" id="KW-0732">Signal</keyword>
<dbReference type="InterPro" id="IPR041215">
    <property type="entry name" value="FlgO_dom"/>
</dbReference>
<accession>A0A7V1CYW3</accession>
<evidence type="ECO:0000313" key="3">
    <source>
        <dbReference type="EMBL" id="HEA16861.1"/>
    </source>
</evidence>
<dbReference type="PIRSF" id="PIRSF028688">
    <property type="entry name" value="UCP_imp_028688"/>
    <property type="match status" value="1"/>
</dbReference>
<evidence type="ECO:0000256" key="1">
    <source>
        <dbReference type="SAM" id="SignalP"/>
    </source>
</evidence>
<organism evidence="3">
    <name type="scientific">Pseudoalteromonas prydzensis</name>
    <dbReference type="NCBI Taxonomy" id="182141"/>
    <lineage>
        <taxon>Bacteria</taxon>
        <taxon>Pseudomonadati</taxon>
        <taxon>Pseudomonadota</taxon>
        <taxon>Gammaproteobacteria</taxon>
        <taxon>Alteromonadales</taxon>
        <taxon>Pseudoalteromonadaceae</taxon>
        <taxon>Pseudoalteromonas</taxon>
    </lineage>
</organism>
<proteinExistence type="predicted"/>
<comment type="caution">
    <text evidence="3">The sequence shown here is derived from an EMBL/GenBank/DDBJ whole genome shotgun (WGS) entry which is preliminary data.</text>
</comment>
<dbReference type="EMBL" id="DRGM01000114">
    <property type="protein sequence ID" value="HEA16861.1"/>
    <property type="molecule type" value="Genomic_DNA"/>
</dbReference>
<dbReference type="Proteomes" id="UP000886188">
    <property type="component" value="Unassembled WGS sequence"/>
</dbReference>
<dbReference type="InterPro" id="IPR014549">
    <property type="entry name" value="FlgO"/>
</dbReference>
<feature type="signal peptide" evidence="1">
    <location>
        <begin position="1"/>
        <end position="18"/>
    </location>
</feature>
<feature type="chain" id="PRO_5030617010" description="FlgO domain-containing protein" evidence="1">
    <location>
        <begin position="19"/>
        <end position="197"/>
    </location>
</feature>